<evidence type="ECO:0000313" key="1">
    <source>
        <dbReference type="EMBL" id="AMJ41258.1"/>
    </source>
</evidence>
<reference evidence="2" key="4">
    <citation type="submission" date="2016-11" db="EMBL/GenBank/DDBJ databases">
        <authorList>
            <person name="Varghese N."/>
            <person name="Submissions S."/>
        </authorList>
    </citation>
    <scope>NUCLEOTIDE SEQUENCE</scope>
    <source>
        <strain evidence="2">DSM 1682</strain>
    </source>
</reference>
<dbReference type="GO" id="GO:0003677">
    <property type="term" value="F:DNA binding"/>
    <property type="evidence" value="ECO:0007669"/>
    <property type="project" value="UniProtKB-KW"/>
</dbReference>
<evidence type="ECO:0000313" key="2">
    <source>
        <dbReference type="EMBL" id="SHF06065.1"/>
    </source>
</evidence>
<dbReference type="Gene3D" id="3.90.1150.30">
    <property type="match status" value="1"/>
</dbReference>
<dbReference type="RefSeq" id="WP_066050149.1">
    <property type="nucleotide sequence ID" value="NZ_CP014223.1"/>
</dbReference>
<proteinExistence type="predicted"/>
<dbReference type="EMBL" id="CP014223">
    <property type="protein sequence ID" value="AMJ41258.1"/>
    <property type="molecule type" value="Genomic_DNA"/>
</dbReference>
<dbReference type="KEGG" id="cpro:CPRO_16680"/>
<dbReference type="SUPFAM" id="SSF142906">
    <property type="entry name" value="YjbR-like"/>
    <property type="match status" value="1"/>
</dbReference>
<dbReference type="Pfam" id="PF04237">
    <property type="entry name" value="YjbR"/>
    <property type="match status" value="1"/>
</dbReference>
<dbReference type="PANTHER" id="PTHR35145">
    <property type="entry name" value="CYTOPLASMIC PROTEIN-RELATED"/>
    <property type="match status" value="1"/>
</dbReference>
<dbReference type="Proteomes" id="UP000184204">
    <property type="component" value="Unassembled WGS sequence"/>
</dbReference>
<reference evidence="1 3" key="1">
    <citation type="journal article" date="2016" name="Genome Announc.">
        <title>Complete Genome Sequence of the Amino Acid-Fermenting Clostridium propionicum X2 (DSM 1682).</title>
        <authorList>
            <person name="Poehlein A."/>
            <person name="Schlien K."/>
            <person name="Chowdhury N.P."/>
            <person name="Gottschalk G."/>
            <person name="Buckel W."/>
            <person name="Daniel R."/>
        </authorList>
    </citation>
    <scope>NUCLEOTIDE SEQUENCE [LARGE SCALE GENOMIC DNA]</scope>
    <source>
        <strain evidence="1 3">X2</strain>
    </source>
</reference>
<protein>
    <submittedName>
        <fullName evidence="2">Predicted DNA-binding protein, MmcQ/YjbR family</fullName>
    </submittedName>
</protein>
<name>A0A0X1U8K3_ANAPI</name>
<evidence type="ECO:0000313" key="3">
    <source>
        <dbReference type="Proteomes" id="UP000068026"/>
    </source>
</evidence>
<keyword evidence="3" id="KW-1185">Reference proteome</keyword>
<dbReference type="InterPro" id="IPR058532">
    <property type="entry name" value="YjbR/MT2646/Rv2570-like"/>
</dbReference>
<accession>A0A0X1U8K3</accession>
<dbReference type="Proteomes" id="UP000068026">
    <property type="component" value="Chromosome"/>
</dbReference>
<organism evidence="2 4">
    <name type="scientific">Anaerotignum propionicum DSM 1682</name>
    <dbReference type="NCBI Taxonomy" id="991789"/>
    <lineage>
        <taxon>Bacteria</taxon>
        <taxon>Bacillati</taxon>
        <taxon>Bacillota</taxon>
        <taxon>Clostridia</taxon>
        <taxon>Lachnospirales</taxon>
        <taxon>Anaerotignaceae</taxon>
        <taxon>Anaerotignum</taxon>
    </lineage>
</organism>
<dbReference type="OrthoDB" id="9789813at2"/>
<dbReference type="InterPro" id="IPR007351">
    <property type="entry name" value="YjbR"/>
</dbReference>
<reference evidence="4" key="3">
    <citation type="submission" date="2016-11" db="EMBL/GenBank/DDBJ databases">
        <authorList>
            <person name="Jaros S."/>
            <person name="Januszkiewicz K."/>
            <person name="Wedrychowicz H."/>
        </authorList>
    </citation>
    <scope>NUCLEOTIDE SEQUENCE [LARGE SCALE GENOMIC DNA]</scope>
    <source>
        <strain evidence="4">DSM 1682</strain>
    </source>
</reference>
<dbReference type="InterPro" id="IPR038056">
    <property type="entry name" value="YjbR-like_sf"/>
</dbReference>
<dbReference type="EMBL" id="FQUA01000015">
    <property type="protein sequence ID" value="SHF06065.1"/>
    <property type="molecule type" value="Genomic_DNA"/>
</dbReference>
<keyword evidence="2" id="KW-0238">DNA-binding</keyword>
<gene>
    <name evidence="1" type="ORF">CPRO_16680</name>
    <name evidence="2" type="ORF">SAMN02745151_02647</name>
</gene>
<evidence type="ECO:0000313" key="4">
    <source>
        <dbReference type="Proteomes" id="UP000184204"/>
    </source>
</evidence>
<dbReference type="AlphaFoldDB" id="A0A0X1U8K3"/>
<dbReference type="PANTHER" id="PTHR35145:SF1">
    <property type="entry name" value="CYTOPLASMIC PROTEIN"/>
    <property type="match status" value="1"/>
</dbReference>
<sequence length="136" mass="16023">MADIENSVTPWPEETMKNYLWLDEYLQKQPATVKEFQPAWQAYKYLLGGKMYAYIGINEQNGRPIITLKLEPMYSDMLRKQYDNIVPGYYMNKVHWSTVYLDSEIPHEVLADMVRASHKLVFSLLSKKIQRDILGE</sequence>
<reference evidence="3" key="2">
    <citation type="submission" date="2016-01" db="EMBL/GenBank/DDBJ databases">
        <authorList>
            <person name="Poehlein A."/>
            <person name="Schlien K."/>
            <person name="Gottschalk G."/>
            <person name="Buckel W."/>
            <person name="Daniel R."/>
        </authorList>
    </citation>
    <scope>NUCLEOTIDE SEQUENCE [LARGE SCALE GENOMIC DNA]</scope>
    <source>
        <strain evidence="3">X2</strain>
    </source>
</reference>